<reference evidence="1 2" key="1">
    <citation type="journal article" date="2016" name="Nat. Commun.">
        <title>Thousands of microbial genomes shed light on interconnected biogeochemical processes in an aquifer system.</title>
        <authorList>
            <person name="Anantharaman K."/>
            <person name="Brown C.T."/>
            <person name="Hug L.A."/>
            <person name="Sharon I."/>
            <person name="Castelle C.J."/>
            <person name="Probst A.J."/>
            <person name="Thomas B.C."/>
            <person name="Singh A."/>
            <person name="Wilkins M.J."/>
            <person name="Karaoz U."/>
            <person name="Brodie E.L."/>
            <person name="Williams K.H."/>
            <person name="Hubbard S.S."/>
            <person name="Banfield J.F."/>
        </authorList>
    </citation>
    <scope>NUCLEOTIDE SEQUENCE [LARGE SCALE GENOMIC DNA]</scope>
</reference>
<comment type="caution">
    <text evidence="1">The sequence shown here is derived from an EMBL/GenBank/DDBJ whole genome shotgun (WGS) entry which is preliminary data.</text>
</comment>
<evidence type="ECO:0000313" key="2">
    <source>
        <dbReference type="Proteomes" id="UP000179099"/>
    </source>
</evidence>
<dbReference type="Proteomes" id="UP000179099">
    <property type="component" value="Unassembled WGS sequence"/>
</dbReference>
<proteinExistence type="predicted"/>
<gene>
    <name evidence="1" type="ORF">A2Y98_01800</name>
</gene>
<protein>
    <recommendedName>
        <fullName evidence="3">DUF5667 domain-containing protein</fullName>
    </recommendedName>
</protein>
<name>A0A1G2F6E5_9BACT</name>
<organism evidence="1 2">
    <name type="scientific">Candidatus Portnoybacteria bacterium RBG_19FT_COMBO_36_7</name>
    <dbReference type="NCBI Taxonomy" id="1801992"/>
    <lineage>
        <taxon>Bacteria</taxon>
        <taxon>Candidatus Portnoyibacteriota</taxon>
    </lineage>
</organism>
<sequence>MKKIALVFLSGLVFVMILAFQGQAEFEGKMKNIRMILSFLEAQNVTMNNMINFIMEALPQNSVAFVESVAIKILLEEEQVLISKSQKLLDEIEQNKEKGESGMKYFNTKTAELRANMAKIMNIHIKVIDSLDEKFDYLLKESAKGKETPV</sequence>
<dbReference type="EMBL" id="MHMW01000028">
    <property type="protein sequence ID" value="OGZ33646.1"/>
    <property type="molecule type" value="Genomic_DNA"/>
</dbReference>
<evidence type="ECO:0008006" key="3">
    <source>
        <dbReference type="Google" id="ProtNLM"/>
    </source>
</evidence>
<accession>A0A1G2F6E5</accession>
<dbReference type="STRING" id="1801992.A2Y98_01800"/>
<dbReference type="AlphaFoldDB" id="A0A1G2F6E5"/>
<evidence type="ECO:0000313" key="1">
    <source>
        <dbReference type="EMBL" id="OGZ33646.1"/>
    </source>
</evidence>